<dbReference type="AlphaFoldDB" id="A0A4Y7PZ17"/>
<feature type="domain" description="Phosducin" evidence="3">
    <location>
        <begin position="69"/>
        <end position="228"/>
    </location>
</feature>
<dbReference type="PANTHER" id="PTHR46052">
    <property type="entry name" value="PHOSDUCIN-LIKE PROTEIN"/>
    <property type="match status" value="1"/>
</dbReference>
<feature type="compositionally biased region" description="Basic and acidic residues" evidence="2">
    <location>
        <begin position="76"/>
        <end position="91"/>
    </location>
</feature>
<protein>
    <recommendedName>
        <fullName evidence="3">Phosducin domain-containing protein</fullName>
    </recommendedName>
</protein>
<feature type="region of interest" description="Disordered" evidence="2">
    <location>
        <begin position="230"/>
        <end position="298"/>
    </location>
</feature>
<evidence type="ECO:0000259" key="3">
    <source>
        <dbReference type="Pfam" id="PF02114"/>
    </source>
</evidence>
<feature type="non-terminal residue" evidence="4">
    <location>
        <position position="1"/>
    </location>
</feature>
<evidence type="ECO:0000313" key="5">
    <source>
        <dbReference type="Proteomes" id="UP000294933"/>
    </source>
</evidence>
<feature type="compositionally biased region" description="Acidic residues" evidence="2">
    <location>
        <begin position="355"/>
        <end position="370"/>
    </location>
</feature>
<dbReference type="Pfam" id="PF02114">
    <property type="entry name" value="Phosducin"/>
    <property type="match status" value="1"/>
</dbReference>
<name>A0A4Y7PZ17_9AGAM</name>
<dbReference type="InterPro" id="IPR051499">
    <property type="entry name" value="Phosducin-like_reg"/>
</dbReference>
<dbReference type="SUPFAM" id="SSF52833">
    <property type="entry name" value="Thioredoxin-like"/>
    <property type="match status" value="1"/>
</dbReference>
<keyword evidence="5" id="KW-1185">Reference proteome</keyword>
<dbReference type="STRING" id="50990.A0A4Y7PZ17"/>
<dbReference type="Proteomes" id="UP000294933">
    <property type="component" value="Unassembled WGS sequence"/>
</dbReference>
<dbReference type="InterPro" id="IPR024253">
    <property type="entry name" value="Phosducin_thioredoxin-like_dom"/>
</dbReference>
<accession>A0A4Y7PZ17</accession>
<proteinExistence type="inferred from homology"/>
<feature type="compositionally biased region" description="Low complexity" evidence="2">
    <location>
        <begin position="15"/>
        <end position="27"/>
    </location>
</feature>
<feature type="region of interest" description="Disordered" evidence="2">
    <location>
        <begin position="13"/>
        <end position="91"/>
    </location>
</feature>
<evidence type="ECO:0000313" key="4">
    <source>
        <dbReference type="EMBL" id="TDL20647.1"/>
    </source>
</evidence>
<organism evidence="4 5">
    <name type="scientific">Rickenella mellea</name>
    <dbReference type="NCBI Taxonomy" id="50990"/>
    <lineage>
        <taxon>Eukaryota</taxon>
        <taxon>Fungi</taxon>
        <taxon>Dikarya</taxon>
        <taxon>Basidiomycota</taxon>
        <taxon>Agaricomycotina</taxon>
        <taxon>Agaricomycetes</taxon>
        <taxon>Hymenochaetales</taxon>
        <taxon>Rickenellaceae</taxon>
        <taxon>Rickenella</taxon>
    </lineage>
</organism>
<feature type="region of interest" description="Disordered" evidence="2">
    <location>
        <begin position="351"/>
        <end position="370"/>
    </location>
</feature>
<gene>
    <name evidence="4" type="ORF">BD410DRAFT_725254</name>
</gene>
<feature type="compositionally biased region" description="Low complexity" evidence="2">
    <location>
        <begin position="52"/>
        <end position="62"/>
    </location>
</feature>
<dbReference type="Gene3D" id="3.40.30.10">
    <property type="entry name" value="Glutaredoxin"/>
    <property type="match status" value="1"/>
</dbReference>
<sequence length="370" mass="41276">NIDQLVLSGVLFNDSSRSSSPTRSRSASPEHDWPHSAHNSDYEADVARNASQQQRQQQGTQQSIGMGPGRTGVKGVIRDRAEAQEMERSRRMREVDALNRTMEKASLGGKTFLEEEREREWERMMLEGLDAGTSMVQLHRPHARDHDVDRDLMPRRGKGTFGHLREVGAGAFVDAVEREPGHVWVVVHIYDQKLERCNKLDATLVQLAHVNLQTKFLRLRAGAIGFAAVPSTSTHPSPPKLAQAQMQTRIPTRSLRNSSTTYTDEDDEDDSGGGEEYQYEDDVEDEGDEEDGREKEADVDLDMLPTLLVYKAGVLVHNWVRVDWEAGRGGVEELLSKNHILQSLGRLGGNCGLPSDDEDDLLDSDVDSPS</sequence>
<comment type="similarity">
    <text evidence="1">Belongs to the phosducin family.</text>
</comment>
<feature type="compositionally biased region" description="Basic and acidic residues" evidence="2">
    <location>
        <begin position="28"/>
        <end position="41"/>
    </location>
</feature>
<dbReference type="OrthoDB" id="70588at2759"/>
<reference evidence="4 5" key="1">
    <citation type="submission" date="2018-06" db="EMBL/GenBank/DDBJ databases">
        <title>A transcriptomic atlas of mushroom development highlights an independent origin of complex multicellularity.</title>
        <authorList>
            <consortium name="DOE Joint Genome Institute"/>
            <person name="Krizsan K."/>
            <person name="Almasi E."/>
            <person name="Merenyi Z."/>
            <person name="Sahu N."/>
            <person name="Viragh M."/>
            <person name="Koszo T."/>
            <person name="Mondo S."/>
            <person name="Kiss B."/>
            <person name="Balint B."/>
            <person name="Kues U."/>
            <person name="Barry K."/>
            <person name="Hegedus J.C."/>
            <person name="Henrissat B."/>
            <person name="Johnson J."/>
            <person name="Lipzen A."/>
            <person name="Ohm R."/>
            <person name="Nagy I."/>
            <person name="Pangilinan J."/>
            <person name="Yan J."/>
            <person name="Xiong Y."/>
            <person name="Grigoriev I.V."/>
            <person name="Hibbett D.S."/>
            <person name="Nagy L.G."/>
        </authorList>
    </citation>
    <scope>NUCLEOTIDE SEQUENCE [LARGE SCALE GENOMIC DNA]</scope>
    <source>
        <strain evidence="4 5">SZMC22713</strain>
    </source>
</reference>
<dbReference type="VEuPathDB" id="FungiDB:BD410DRAFT_725254"/>
<feature type="compositionally biased region" description="Polar residues" evidence="2">
    <location>
        <begin position="244"/>
        <end position="262"/>
    </location>
</feature>
<dbReference type="PANTHER" id="PTHR46052:SF1">
    <property type="entry name" value="PHOSDUCIN-LIKE PROTEIN"/>
    <property type="match status" value="1"/>
</dbReference>
<feature type="compositionally biased region" description="Acidic residues" evidence="2">
    <location>
        <begin position="263"/>
        <end position="291"/>
    </location>
</feature>
<dbReference type="InterPro" id="IPR036249">
    <property type="entry name" value="Thioredoxin-like_sf"/>
</dbReference>
<evidence type="ECO:0000256" key="1">
    <source>
        <dbReference type="ARBA" id="ARBA00009686"/>
    </source>
</evidence>
<dbReference type="EMBL" id="ML170186">
    <property type="protein sequence ID" value="TDL20647.1"/>
    <property type="molecule type" value="Genomic_DNA"/>
</dbReference>
<evidence type="ECO:0000256" key="2">
    <source>
        <dbReference type="SAM" id="MobiDB-lite"/>
    </source>
</evidence>